<proteinExistence type="inferred from homology"/>
<dbReference type="GO" id="GO:0071972">
    <property type="term" value="F:peptidoglycan L,D-transpeptidase activity"/>
    <property type="evidence" value="ECO:0007669"/>
    <property type="project" value="TreeGrafter"/>
</dbReference>
<dbReference type="FunFam" id="2.40.440.10:FF:000002">
    <property type="entry name" value="L,D-transpeptidase ErfK/SrfK"/>
    <property type="match status" value="1"/>
</dbReference>
<dbReference type="InterPro" id="IPR050979">
    <property type="entry name" value="LD-transpeptidase"/>
</dbReference>
<accession>A0A160PDX8</accession>
<evidence type="ECO:0000256" key="6">
    <source>
        <dbReference type="ARBA" id="ARBA00022960"/>
    </source>
</evidence>
<feature type="active site" description="Nucleophile" evidence="9">
    <location>
        <position position="146"/>
    </location>
</feature>
<dbReference type="GO" id="GO:0008360">
    <property type="term" value="P:regulation of cell shape"/>
    <property type="evidence" value="ECO:0007669"/>
    <property type="project" value="UniProtKB-UniRule"/>
</dbReference>
<keyword evidence="4" id="KW-0808">Transferase</keyword>
<feature type="domain" description="L,D-TPase catalytic" evidence="11">
    <location>
        <begin position="40"/>
        <end position="170"/>
    </location>
</feature>
<evidence type="ECO:0000256" key="1">
    <source>
        <dbReference type="ARBA" id="ARBA00004752"/>
    </source>
</evidence>
<keyword evidence="7 9" id="KW-0573">Peptidoglycan synthesis</keyword>
<dbReference type="OrthoDB" id="9813664at2"/>
<dbReference type="AlphaFoldDB" id="A0A160PDX8"/>
<evidence type="ECO:0000256" key="9">
    <source>
        <dbReference type="PROSITE-ProRule" id="PRU01373"/>
    </source>
</evidence>
<feature type="active site" description="Proton donor/acceptor" evidence="9">
    <location>
        <position position="130"/>
    </location>
</feature>
<dbReference type="CDD" id="cd16913">
    <property type="entry name" value="YkuD_like"/>
    <property type="match status" value="1"/>
</dbReference>
<feature type="signal peptide" evidence="10">
    <location>
        <begin position="1"/>
        <end position="27"/>
    </location>
</feature>
<reference evidence="12 13" key="1">
    <citation type="journal article" date="2016" name="Genome Announc.">
        <title>Complete Genome Sequence of Methylobacterium populi P-1M, Isolated from Pink-Pigmented Household Biofilm.</title>
        <authorList>
            <person name="Morohoshi T."/>
            <person name="Ikeda T."/>
        </authorList>
    </citation>
    <scope>NUCLEOTIDE SEQUENCE [LARGE SCALE GENOMIC DNA]</scope>
    <source>
        <strain evidence="12 13">P-1M</strain>
    </source>
</reference>
<feature type="chain" id="PRO_5007819433" evidence="10">
    <location>
        <begin position="28"/>
        <end position="171"/>
    </location>
</feature>
<dbReference type="GO" id="GO:0016757">
    <property type="term" value="F:glycosyltransferase activity"/>
    <property type="evidence" value="ECO:0007669"/>
    <property type="project" value="UniProtKB-KW"/>
</dbReference>
<dbReference type="Proteomes" id="UP000218288">
    <property type="component" value="Chromosome"/>
</dbReference>
<dbReference type="PANTHER" id="PTHR30582:SF24">
    <property type="entry name" value="L,D-TRANSPEPTIDASE ERFK_SRFK-RELATED"/>
    <property type="match status" value="1"/>
</dbReference>
<keyword evidence="8 9" id="KW-0961">Cell wall biogenesis/degradation</keyword>
<evidence type="ECO:0000313" key="12">
    <source>
        <dbReference type="EMBL" id="BAU90716.1"/>
    </source>
</evidence>
<keyword evidence="5" id="KW-0378">Hydrolase</keyword>
<dbReference type="EMBL" id="AP014809">
    <property type="protein sequence ID" value="BAU90716.1"/>
    <property type="molecule type" value="Genomic_DNA"/>
</dbReference>
<evidence type="ECO:0000256" key="4">
    <source>
        <dbReference type="ARBA" id="ARBA00022679"/>
    </source>
</evidence>
<sequence>MFGTDKYRARLAGAFVAVLCAAGAAQAREIVPFADGLGAGTIVVRTNERRLYLVNGDGTAIRYPVAVGKPGKQWSGATQIDGKYYQPDWSPPAEVKRDHPRLPSLIRGGSPSNPMGVAAMTLRGGEYAIHGTNRPNSIGTFASYGCIRMYNQDIADLFERVSVGTQVYVMR</sequence>
<dbReference type="GO" id="GO:0071555">
    <property type="term" value="P:cell wall organization"/>
    <property type="evidence" value="ECO:0007669"/>
    <property type="project" value="UniProtKB-UniRule"/>
</dbReference>
<comment type="similarity">
    <text evidence="2">Belongs to the YkuD family.</text>
</comment>
<evidence type="ECO:0000256" key="5">
    <source>
        <dbReference type="ARBA" id="ARBA00022801"/>
    </source>
</evidence>
<evidence type="ECO:0000256" key="8">
    <source>
        <dbReference type="ARBA" id="ARBA00023316"/>
    </source>
</evidence>
<organism evidence="12 13">
    <name type="scientific">Methylorubrum populi</name>
    <dbReference type="NCBI Taxonomy" id="223967"/>
    <lineage>
        <taxon>Bacteria</taxon>
        <taxon>Pseudomonadati</taxon>
        <taxon>Pseudomonadota</taxon>
        <taxon>Alphaproteobacteria</taxon>
        <taxon>Hyphomicrobiales</taxon>
        <taxon>Methylobacteriaceae</taxon>
        <taxon>Methylorubrum</taxon>
    </lineage>
</organism>
<dbReference type="InterPro" id="IPR005490">
    <property type="entry name" value="LD_TPept_cat_dom"/>
</dbReference>
<keyword evidence="3" id="KW-0328">Glycosyltransferase</keyword>
<evidence type="ECO:0000256" key="3">
    <source>
        <dbReference type="ARBA" id="ARBA00022676"/>
    </source>
</evidence>
<keyword evidence="6 9" id="KW-0133">Cell shape</keyword>
<dbReference type="Pfam" id="PF03734">
    <property type="entry name" value="YkuD"/>
    <property type="match status" value="1"/>
</dbReference>
<evidence type="ECO:0000313" key="13">
    <source>
        <dbReference type="Proteomes" id="UP000218288"/>
    </source>
</evidence>
<evidence type="ECO:0000256" key="7">
    <source>
        <dbReference type="ARBA" id="ARBA00022984"/>
    </source>
</evidence>
<dbReference type="GO" id="GO:0018104">
    <property type="term" value="P:peptidoglycan-protein cross-linking"/>
    <property type="evidence" value="ECO:0007669"/>
    <property type="project" value="TreeGrafter"/>
</dbReference>
<comment type="pathway">
    <text evidence="1 9">Cell wall biogenesis; peptidoglycan biosynthesis.</text>
</comment>
<evidence type="ECO:0000256" key="10">
    <source>
        <dbReference type="SAM" id="SignalP"/>
    </source>
</evidence>
<dbReference type="PROSITE" id="PS52029">
    <property type="entry name" value="LD_TPASE"/>
    <property type="match status" value="1"/>
</dbReference>
<name>A0A160PDX8_9HYPH</name>
<evidence type="ECO:0000259" key="11">
    <source>
        <dbReference type="PROSITE" id="PS52029"/>
    </source>
</evidence>
<keyword evidence="10" id="KW-0732">Signal</keyword>
<gene>
    <name evidence="12" type="ORF">MPPM_2111</name>
</gene>
<dbReference type="UniPathway" id="UPA00219"/>
<dbReference type="SUPFAM" id="SSF141523">
    <property type="entry name" value="L,D-transpeptidase catalytic domain-like"/>
    <property type="match status" value="1"/>
</dbReference>
<dbReference type="GO" id="GO:0005576">
    <property type="term" value="C:extracellular region"/>
    <property type="evidence" value="ECO:0007669"/>
    <property type="project" value="TreeGrafter"/>
</dbReference>
<dbReference type="Gene3D" id="2.40.440.10">
    <property type="entry name" value="L,D-transpeptidase catalytic domain-like"/>
    <property type="match status" value="1"/>
</dbReference>
<dbReference type="PANTHER" id="PTHR30582">
    <property type="entry name" value="L,D-TRANSPEPTIDASE"/>
    <property type="match status" value="1"/>
</dbReference>
<dbReference type="InterPro" id="IPR038063">
    <property type="entry name" value="Transpep_catalytic_dom"/>
</dbReference>
<protein>
    <submittedName>
        <fullName evidence="12">ErfK/YbiS/YcfS/YnhG family protein</fullName>
    </submittedName>
</protein>
<dbReference type="RefSeq" id="WP_096485003.1">
    <property type="nucleotide sequence ID" value="NZ_AP014809.1"/>
</dbReference>
<evidence type="ECO:0000256" key="2">
    <source>
        <dbReference type="ARBA" id="ARBA00005992"/>
    </source>
</evidence>